<dbReference type="EMBL" id="QLMD01000013">
    <property type="protein sequence ID" value="RAJ94862.1"/>
    <property type="molecule type" value="Genomic_DNA"/>
</dbReference>
<keyword evidence="4" id="KW-1185">Reference proteome</keyword>
<dbReference type="Proteomes" id="UP000287865">
    <property type="component" value="Unassembled WGS sequence"/>
</dbReference>
<dbReference type="InterPro" id="IPR012347">
    <property type="entry name" value="Ferritin-like"/>
</dbReference>
<evidence type="ECO:0000313" key="2">
    <source>
        <dbReference type="EMBL" id="RUO20535.1"/>
    </source>
</evidence>
<dbReference type="Proteomes" id="UP000249203">
    <property type="component" value="Unassembled WGS sequence"/>
</dbReference>
<comment type="caution">
    <text evidence="1">The sequence shown here is derived from an EMBL/GenBank/DDBJ whole genome shotgun (WGS) entry which is preliminary data.</text>
</comment>
<dbReference type="Gene3D" id="1.20.1260.10">
    <property type="match status" value="1"/>
</dbReference>
<accession>A0A327WYM4</accession>
<reference evidence="1 3" key="2">
    <citation type="submission" date="2018-06" db="EMBL/GenBank/DDBJ databases">
        <title>Genomic Encyclopedia of Type Strains, Phase III (KMG-III): the genomes of soil and plant-associated and newly described type strains.</title>
        <authorList>
            <person name="Whitman W."/>
        </authorList>
    </citation>
    <scope>NUCLEOTIDE SEQUENCE [LARGE SCALE GENOMIC DNA]</scope>
    <source>
        <strain evidence="1 3">CGMCC 1.15366</strain>
    </source>
</reference>
<evidence type="ECO:0000313" key="3">
    <source>
        <dbReference type="Proteomes" id="UP000249203"/>
    </source>
</evidence>
<proteinExistence type="predicted"/>
<dbReference type="OrthoDB" id="5568629at2"/>
<dbReference type="AlphaFoldDB" id="A0A327WYM4"/>
<organism evidence="1 3">
    <name type="scientific">Aliidiomarina maris</name>
    <dbReference type="NCBI Taxonomy" id="531312"/>
    <lineage>
        <taxon>Bacteria</taxon>
        <taxon>Pseudomonadati</taxon>
        <taxon>Pseudomonadota</taxon>
        <taxon>Gammaproteobacteria</taxon>
        <taxon>Alteromonadales</taxon>
        <taxon>Idiomarinaceae</taxon>
        <taxon>Aliidiomarina</taxon>
    </lineage>
</organism>
<gene>
    <name evidence="1" type="ORF">B0I24_11316</name>
    <name evidence="2" type="ORF">CWE07_12275</name>
</gene>
<sequence length="147" mass="16088">MSIIRTEQQADAVEILKLVMETHDYYADMSEVANDDIGAVLERVAAERASFIPRAKAMVKALGELPVQPDPDKELLQKVGGGITQLLAGDSNDAVIDKCLQHDQKLADLLANTELRGDAHEHQALIEQLSQHLHATRSKLSGLKDRG</sequence>
<evidence type="ECO:0008006" key="5">
    <source>
        <dbReference type="Google" id="ProtNLM"/>
    </source>
</evidence>
<reference evidence="2 4" key="1">
    <citation type="journal article" date="2018" name="Front. Microbiol.">
        <title>Genome-Based Analysis Reveals the Taxonomy and Diversity of the Family Idiomarinaceae.</title>
        <authorList>
            <person name="Liu Y."/>
            <person name="Lai Q."/>
            <person name="Shao Z."/>
        </authorList>
    </citation>
    <scope>NUCLEOTIDE SEQUENCE [LARGE SCALE GENOMIC DNA]</scope>
    <source>
        <strain evidence="2 4">CF12-14</strain>
    </source>
</reference>
<protein>
    <recommendedName>
        <fullName evidence="5">DUF2383 domain-containing protein</fullName>
    </recommendedName>
</protein>
<evidence type="ECO:0000313" key="1">
    <source>
        <dbReference type="EMBL" id="RAJ94862.1"/>
    </source>
</evidence>
<dbReference type="EMBL" id="PIPK01000013">
    <property type="protein sequence ID" value="RUO20535.1"/>
    <property type="molecule type" value="Genomic_DNA"/>
</dbReference>
<dbReference type="RefSeq" id="WP_111570120.1">
    <property type="nucleotide sequence ID" value="NZ_PIPK01000013.1"/>
</dbReference>
<evidence type="ECO:0000313" key="4">
    <source>
        <dbReference type="Proteomes" id="UP000287865"/>
    </source>
</evidence>
<name>A0A327WYM4_9GAMM</name>